<keyword evidence="1" id="KW-0479">Metal-binding</keyword>
<dbReference type="Proteomes" id="UP000298061">
    <property type="component" value="Unassembled WGS sequence"/>
</dbReference>
<gene>
    <name evidence="6" type="ORF">EWM64_g10301</name>
</gene>
<dbReference type="GO" id="GO:0008270">
    <property type="term" value="F:zinc ion binding"/>
    <property type="evidence" value="ECO:0007669"/>
    <property type="project" value="UniProtKB-KW"/>
</dbReference>
<evidence type="ECO:0000256" key="4">
    <source>
        <dbReference type="PROSITE-ProRule" id="PRU00134"/>
    </source>
</evidence>
<evidence type="ECO:0000313" key="7">
    <source>
        <dbReference type="Proteomes" id="UP000298061"/>
    </source>
</evidence>
<dbReference type="PROSITE" id="PS50865">
    <property type="entry name" value="ZF_MYND_2"/>
    <property type="match status" value="1"/>
</dbReference>
<feature type="non-terminal residue" evidence="6">
    <location>
        <position position="408"/>
    </location>
</feature>
<evidence type="ECO:0000256" key="3">
    <source>
        <dbReference type="ARBA" id="ARBA00022833"/>
    </source>
</evidence>
<dbReference type="PROSITE" id="PS01360">
    <property type="entry name" value="ZF_MYND_1"/>
    <property type="match status" value="1"/>
</dbReference>
<proteinExistence type="predicted"/>
<name>A0A4Y9ZIP5_9AGAM</name>
<dbReference type="OrthoDB" id="3040823at2759"/>
<dbReference type="STRING" id="135208.A0A4Y9ZIP5"/>
<accession>A0A4Y9ZIP5</accession>
<evidence type="ECO:0000259" key="5">
    <source>
        <dbReference type="PROSITE" id="PS50865"/>
    </source>
</evidence>
<dbReference type="AlphaFoldDB" id="A0A4Y9ZIP5"/>
<dbReference type="Gene3D" id="6.10.140.2220">
    <property type="match status" value="1"/>
</dbReference>
<keyword evidence="7" id="KW-1185">Reference proteome</keyword>
<keyword evidence="2 4" id="KW-0863">Zinc-finger</keyword>
<dbReference type="EMBL" id="SFCI01002611">
    <property type="protein sequence ID" value="TFY73711.1"/>
    <property type="molecule type" value="Genomic_DNA"/>
</dbReference>
<sequence>MLVSHLNASKCPDSILFRSSSAYPIDRALAAVTALSYFGPLLQKGNAELRKPIEDGWHGIWCWMTFFYSQSSNPLLGSPAKRRHLLEMVAHTLYCLSLDDALQALMSAAPGMAALLTKVWLHEDPYEDAMPVGSTALYNVLFVATDSMIDEIIQTARGTVASIAELGLSRLRTVLDKPQLDPKHSSLYAAGSCFAFISNLVELGDGVPHVRQAIKDGLLQAFVNISPAFDRLETNAHGDALQLIEHTIPRYLVYRSVIIAMDTALQKTEAPEDLAKVNGSPIAASWNQIQKLVLERLRIKYVSDVNRGTVFCDICRKQALKKAFKRCTGCGVVVYCSKECQTTGWKKGHKEECKLTKENHRIRQDDAICKQDRDFQHYLATYDVTRNVQHLHDIAARDFPGIPTAHLG</sequence>
<dbReference type="InterPro" id="IPR002893">
    <property type="entry name" value="Znf_MYND"/>
</dbReference>
<evidence type="ECO:0000256" key="1">
    <source>
        <dbReference type="ARBA" id="ARBA00022723"/>
    </source>
</evidence>
<feature type="domain" description="MYND-type" evidence="5">
    <location>
        <begin position="312"/>
        <end position="353"/>
    </location>
</feature>
<evidence type="ECO:0000313" key="6">
    <source>
        <dbReference type="EMBL" id="TFY73711.1"/>
    </source>
</evidence>
<reference evidence="6 7" key="1">
    <citation type="submission" date="2019-02" db="EMBL/GenBank/DDBJ databases">
        <title>Genome sequencing of the rare red list fungi Hericium alpestre (H. flagellum).</title>
        <authorList>
            <person name="Buettner E."/>
            <person name="Kellner H."/>
        </authorList>
    </citation>
    <scope>NUCLEOTIDE SEQUENCE [LARGE SCALE GENOMIC DNA]</scope>
    <source>
        <strain evidence="6 7">DSM 108284</strain>
    </source>
</reference>
<dbReference type="Pfam" id="PF01753">
    <property type="entry name" value="zf-MYND"/>
    <property type="match status" value="1"/>
</dbReference>
<organism evidence="6 7">
    <name type="scientific">Hericium alpestre</name>
    <dbReference type="NCBI Taxonomy" id="135208"/>
    <lineage>
        <taxon>Eukaryota</taxon>
        <taxon>Fungi</taxon>
        <taxon>Dikarya</taxon>
        <taxon>Basidiomycota</taxon>
        <taxon>Agaricomycotina</taxon>
        <taxon>Agaricomycetes</taxon>
        <taxon>Russulales</taxon>
        <taxon>Hericiaceae</taxon>
        <taxon>Hericium</taxon>
    </lineage>
</organism>
<comment type="caution">
    <text evidence="6">The sequence shown here is derived from an EMBL/GenBank/DDBJ whole genome shotgun (WGS) entry which is preliminary data.</text>
</comment>
<evidence type="ECO:0000256" key="2">
    <source>
        <dbReference type="ARBA" id="ARBA00022771"/>
    </source>
</evidence>
<protein>
    <recommendedName>
        <fullName evidence="5">MYND-type domain-containing protein</fullName>
    </recommendedName>
</protein>
<keyword evidence="3" id="KW-0862">Zinc</keyword>
<dbReference type="SUPFAM" id="SSF144232">
    <property type="entry name" value="HIT/MYND zinc finger-like"/>
    <property type="match status" value="1"/>
</dbReference>